<name>A0A6C0KHU2_9ZZZZ</name>
<accession>A0A6C0KHU2</accession>
<reference evidence="2" key="1">
    <citation type="journal article" date="2020" name="Nature">
        <title>Giant virus diversity and host interactions through global metagenomics.</title>
        <authorList>
            <person name="Schulz F."/>
            <person name="Roux S."/>
            <person name="Paez-Espino D."/>
            <person name="Jungbluth S."/>
            <person name="Walsh D.A."/>
            <person name="Denef V.J."/>
            <person name="McMahon K.D."/>
            <person name="Konstantinidis K.T."/>
            <person name="Eloe-Fadrosh E.A."/>
            <person name="Kyrpides N.C."/>
            <person name="Woyke T."/>
        </authorList>
    </citation>
    <scope>NUCLEOTIDE SEQUENCE</scope>
    <source>
        <strain evidence="2">GVMAG-S-3300011013-78</strain>
    </source>
</reference>
<evidence type="ECO:0000256" key="1">
    <source>
        <dbReference type="SAM" id="MobiDB-lite"/>
    </source>
</evidence>
<proteinExistence type="predicted"/>
<protein>
    <submittedName>
        <fullName evidence="2">Uncharacterized protein</fullName>
    </submittedName>
</protein>
<evidence type="ECO:0000313" key="2">
    <source>
        <dbReference type="EMBL" id="QHU16240.1"/>
    </source>
</evidence>
<sequence length="165" mass="19372">MHHHENDRESLKRLFTQAFHEKEAIEQAKPRKATFIPRSVMMKQKKEKRENNEQINELTSNLNFNLNLSNNLNNNINIEDEKEFPTLGKSSNSSEQPKAQWPLLERQYAVVHPPQHAYYLSDCPIRQETPIQEEGDGNGDEESWEKSIQSQSEKFSTMKWSDIMD</sequence>
<dbReference type="EMBL" id="MN740878">
    <property type="protein sequence ID" value="QHU16240.1"/>
    <property type="molecule type" value="Genomic_DNA"/>
</dbReference>
<dbReference type="AlphaFoldDB" id="A0A6C0KHU2"/>
<feature type="region of interest" description="Disordered" evidence="1">
    <location>
        <begin position="125"/>
        <end position="165"/>
    </location>
</feature>
<organism evidence="2">
    <name type="scientific">viral metagenome</name>
    <dbReference type="NCBI Taxonomy" id="1070528"/>
    <lineage>
        <taxon>unclassified sequences</taxon>
        <taxon>metagenomes</taxon>
        <taxon>organismal metagenomes</taxon>
    </lineage>
</organism>
<feature type="compositionally biased region" description="Polar residues" evidence="1">
    <location>
        <begin position="146"/>
        <end position="159"/>
    </location>
</feature>
<feature type="compositionally biased region" description="Acidic residues" evidence="1">
    <location>
        <begin position="131"/>
        <end position="143"/>
    </location>
</feature>